<evidence type="ECO:0000259" key="1">
    <source>
        <dbReference type="Pfam" id="PF00496"/>
    </source>
</evidence>
<protein>
    <submittedName>
        <fullName evidence="2">ABC transporter substrate-binding protein</fullName>
    </submittedName>
</protein>
<dbReference type="GO" id="GO:0043190">
    <property type="term" value="C:ATP-binding cassette (ABC) transporter complex"/>
    <property type="evidence" value="ECO:0007669"/>
    <property type="project" value="InterPro"/>
</dbReference>
<dbReference type="GO" id="GO:0015833">
    <property type="term" value="P:peptide transport"/>
    <property type="evidence" value="ECO:0007669"/>
    <property type="project" value="TreeGrafter"/>
</dbReference>
<organism evidence="2 3">
    <name type="scientific">Parapusillimonas granuli</name>
    <dbReference type="NCBI Taxonomy" id="380911"/>
    <lineage>
        <taxon>Bacteria</taxon>
        <taxon>Pseudomonadati</taxon>
        <taxon>Pseudomonadota</taxon>
        <taxon>Betaproteobacteria</taxon>
        <taxon>Burkholderiales</taxon>
        <taxon>Alcaligenaceae</taxon>
        <taxon>Parapusillimonas</taxon>
    </lineage>
</organism>
<dbReference type="CDD" id="cd00995">
    <property type="entry name" value="PBP2_NikA_DppA_OppA_like"/>
    <property type="match status" value="1"/>
</dbReference>
<dbReference type="PANTHER" id="PTHR30290">
    <property type="entry name" value="PERIPLASMIC BINDING COMPONENT OF ABC TRANSPORTER"/>
    <property type="match status" value="1"/>
</dbReference>
<dbReference type="RefSeq" id="WP_180155111.1">
    <property type="nucleotide sequence ID" value="NZ_JACCEM010000005.1"/>
</dbReference>
<comment type="caution">
    <text evidence="2">The sequence shown here is derived from an EMBL/GenBank/DDBJ whole genome shotgun (WGS) entry which is preliminary data.</text>
</comment>
<dbReference type="InterPro" id="IPR030678">
    <property type="entry name" value="Peptide/Ni-bd"/>
</dbReference>
<proteinExistence type="predicted"/>
<dbReference type="InterPro" id="IPR039424">
    <property type="entry name" value="SBP_5"/>
</dbReference>
<sequence>MNLLRLLFKHETIALAPNAFNSDSSAATVILKILCQSLVRIDHDGAIAPELALRWAVSPCRKHYTFDLDDRVRFHSGRPFTANDVVRVFRQVFDGKSDSVLAADYEGLKEVKVLGPHRVAFEFSEPNDAFLNNLAWRTHIVDDTVAQPCGTGAFKLTEWVRGSHIKLERHIDGRGRGGANVDAVEIRYAPDVNERIALIERGAADIVESVPGSAAQRLEDAGLLRTMAAPSQARVLLCFNCQEAPFNDARVRHAVAHAVDRSALIRDVMGGQARPGEGVLPHDDPWMHPVDPVGYDPDKARMLLREAGYGNGLTIKVAHPTTAPLPAISARVAQDLEAVGIRMRASSYDDPPWWPYMYMRGNWQMAIQGTASRPHFDTLLQREFCTDGVFNAGRYSNAELDGLARRARHSTDNEERRELYARIQEIIRAELPVMALFSANVLVGWGPHISGFKAHPHGVVDIQNVRMAAPDDETA</sequence>
<dbReference type="Gene3D" id="3.10.105.10">
    <property type="entry name" value="Dipeptide-binding Protein, Domain 3"/>
    <property type="match status" value="1"/>
</dbReference>
<dbReference type="SUPFAM" id="SSF53850">
    <property type="entry name" value="Periplasmic binding protein-like II"/>
    <property type="match status" value="1"/>
</dbReference>
<dbReference type="Proteomes" id="UP000559809">
    <property type="component" value="Unassembled WGS sequence"/>
</dbReference>
<dbReference type="PIRSF" id="PIRSF002741">
    <property type="entry name" value="MppA"/>
    <property type="match status" value="1"/>
</dbReference>
<feature type="domain" description="Solute-binding protein family 5" evidence="1">
    <location>
        <begin position="47"/>
        <end position="373"/>
    </location>
</feature>
<dbReference type="Pfam" id="PF00496">
    <property type="entry name" value="SBP_bac_5"/>
    <property type="match status" value="1"/>
</dbReference>
<dbReference type="Gene3D" id="3.40.190.10">
    <property type="entry name" value="Periplasmic binding protein-like II"/>
    <property type="match status" value="1"/>
</dbReference>
<evidence type="ECO:0000313" key="3">
    <source>
        <dbReference type="Proteomes" id="UP000559809"/>
    </source>
</evidence>
<name>A0A853G0I7_9BURK</name>
<reference evidence="2 3" key="1">
    <citation type="submission" date="2020-07" db="EMBL/GenBank/DDBJ databases">
        <title>Taxonomic revisions and descriptions of new bacterial species based on genomic comparisons in the high-G+C-content subgroup of the family Alcaligenaceae.</title>
        <authorList>
            <person name="Szabo A."/>
            <person name="Felfoldi T."/>
        </authorList>
    </citation>
    <scope>NUCLEOTIDE SEQUENCE [LARGE SCALE GENOMIC DNA]</scope>
    <source>
        <strain evidence="2 3">LMG 24012</strain>
    </source>
</reference>
<dbReference type="InterPro" id="IPR000914">
    <property type="entry name" value="SBP_5_dom"/>
</dbReference>
<accession>A0A853G0I7</accession>
<dbReference type="GO" id="GO:1904680">
    <property type="term" value="F:peptide transmembrane transporter activity"/>
    <property type="evidence" value="ECO:0007669"/>
    <property type="project" value="TreeGrafter"/>
</dbReference>
<evidence type="ECO:0000313" key="2">
    <source>
        <dbReference type="EMBL" id="NYT49799.1"/>
    </source>
</evidence>
<dbReference type="Gene3D" id="3.90.76.10">
    <property type="entry name" value="Dipeptide-binding Protein, Domain 1"/>
    <property type="match status" value="1"/>
</dbReference>
<dbReference type="AlphaFoldDB" id="A0A853G0I7"/>
<gene>
    <name evidence="2" type="ORF">H0A72_10820</name>
</gene>
<keyword evidence="3" id="KW-1185">Reference proteome</keyword>
<dbReference type="EMBL" id="JACCEM010000005">
    <property type="protein sequence ID" value="NYT49799.1"/>
    <property type="molecule type" value="Genomic_DNA"/>
</dbReference>
<dbReference type="GO" id="GO:0030288">
    <property type="term" value="C:outer membrane-bounded periplasmic space"/>
    <property type="evidence" value="ECO:0007669"/>
    <property type="project" value="UniProtKB-ARBA"/>
</dbReference>